<protein>
    <recommendedName>
        <fullName evidence="4">5-methylthioadenosine/S-adenosylhomocysteine deaminase</fullName>
        <shortName evidence="4">MTA/SAH deaminase</shortName>
        <ecNumber evidence="4">3.5.4.28</ecNumber>
        <ecNumber evidence="4">3.5.4.31</ecNumber>
    </recommendedName>
</protein>
<dbReference type="STRING" id="378794.GCA_001570625_02761"/>
<dbReference type="InterPro" id="IPR023512">
    <property type="entry name" value="Deaminase_MtaD/DadD"/>
</dbReference>
<dbReference type="Gene3D" id="2.30.40.10">
    <property type="entry name" value="Urease, subunit C, domain 1"/>
    <property type="match status" value="1"/>
</dbReference>
<keyword evidence="3 4" id="KW-0862">Zinc</keyword>
<dbReference type="CDD" id="cd01298">
    <property type="entry name" value="ATZ_TRZ_like"/>
    <property type="match status" value="1"/>
</dbReference>
<dbReference type="RefSeq" id="WP_082736231.1">
    <property type="nucleotide sequence ID" value="NZ_DCDX01000135.1"/>
</dbReference>
<dbReference type="PANTHER" id="PTHR43794:SF11">
    <property type="entry name" value="AMIDOHYDROLASE-RELATED DOMAIN-CONTAINING PROTEIN"/>
    <property type="match status" value="1"/>
</dbReference>
<dbReference type="SUPFAM" id="SSF51338">
    <property type="entry name" value="Composite domain of metallo-dependent hydrolases"/>
    <property type="match status" value="1"/>
</dbReference>
<dbReference type="PANTHER" id="PTHR43794">
    <property type="entry name" value="AMINOHYDROLASE SSNA-RELATED"/>
    <property type="match status" value="1"/>
</dbReference>
<evidence type="ECO:0000313" key="7">
    <source>
        <dbReference type="Proteomes" id="UP000263273"/>
    </source>
</evidence>
<dbReference type="InterPro" id="IPR050287">
    <property type="entry name" value="MTA/SAH_deaminase"/>
</dbReference>
<dbReference type="GO" id="GO:0046872">
    <property type="term" value="F:metal ion binding"/>
    <property type="evidence" value="ECO:0007669"/>
    <property type="project" value="UniProtKB-KW"/>
</dbReference>
<comment type="catalytic activity">
    <reaction evidence="4">
        <text>S-adenosyl-L-homocysteine + H2O + H(+) = S-inosyl-L-homocysteine + NH4(+)</text>
        <dbReference type="Rhea" id="RHEA:20716"/>
        <dbReference type="ChEBI" id="CHEBI:15377"/>
        <dbReference type="ChEBI" id="CHEBI:15378"/>
        <dbReference type="ChEBI" id="CHEBI:28938"/>
        <dbReference type="ChEBI" id="CHEBI:57856"/>
        <dbReference type="ChEBI" id="CHEBI:57985"/>
        <dbReference type="EC" id="3.5.4.28"/>
    </reaction>
</comment>
<feature type="binding site" evidence="4">
    <location>
        <position position="299"/>
    </location>
    <ligand>
        <name>Zn(2+)</name>
        <dbReference type="ChEBI" id="CHEBI:29105"/>
    </ligand>
</feature>
<feature type="binding site" evidence="4">
    <location>
        <position position="183"/>
    </location>
    <ligand>
        <name>substrate</name>
    </ligand>
</feature>
<dbReference type="InterPro" id="IPR032466">
    <property type="entry name" value="Metal_Hydrolase"/>
</dbReference>
<comment type="similarity">
    <text evidence="4">Belongs to the metallo-dependent hydrolases superfamily. MTA/SAH deaminase family.</text>
</comment>
<dbReference type="FunFam" id="3.20.20.140:FF:000014">
    <property type="entry name" value="5-methylthioadenosine/S-adenosylhomocysteine deaminase"/>
    <property type="match status" value="1"/>
</dbReference>
<dbReference type="HAMAP" id="MF_01281">
    <property type="entry name" value="MTA_SAH_deamin"/>
    <property type="match status" value="1"/>
</dbReference>
<evidence type="ECO:0000256" key="1">
    <source>
        <dbReference type="ARBA" id="ARBA00022723"/>
    </source>
</evidence>
<sequence>MRILLDNISIIPMSESNSFIEKGYLLIEDAFIKELGTGKAPEGVFDRIIDGENQVLLPGFINAHTHAAMTLLRGYADDLPLMEWLENKIWPLEAKLTPEDIYWGTMLAIVEMIKSGTTTFNDMYFCMDEVARAVALSGMRAVLARGMVGVGPESEQAIENSRELIGKWQGQADGRISFRLGPHAPYTCPPAYLERVMQLSDELQAGIHIHVAETRVEYEDILKQYGKTPVSHLESLGLFQGRQVLAAHCVHLNEEEIGILHQYQVGVAHNPESNMKLASGIAPVPRMLESGIAVALGTDGASSNNNMDMLQEMRSSAFLHKVNTMNPTVLPAYQALEMATANGAISLGMGNELGRLEPGYRADMIIMNLKEAHMIPRYDLLANIVYSAQASDVNSVIIDGKIVMENREIKTFDEQEVLAKARETARRLVGK</sequence>
<comment type="caution">
    <text evidence="6">The sequence shown here is derived from an EMBL/GenBank/DDBJ whole genome shotgun (WGS) entry which is preliminary data.</text>
</comment>
<feature type="binding site" evidence="4">
    <location>
        <position position="210"/>
    </location>
    <ligand>
        <name>Zn(2+)</name>
        <dbReference type="ChEBI" id="CHEBI:29105"/>
    </ligand>
</feature>
<feature type="binding site" evidence="4">
    <location>
        <position position="213"/>
    </location>
    <ligand>
        <name>substrate</name>
    </ligand>
</feature>
<organism evidence="6 7">
    <name type="scientific">Syntrophomonas wolfei</name>
    <dbReference type="NCBI Taxonomy" id="863"/>
    <lineage>
        <taxon>Bacteria</taxon>
        <taxon>Bacillati</taxon>
        <taxon>Bacillota</taxon>
        <taxon>Clostridia</taxon>
        <taxon>Eubacteriales</taxon>
        <taxon>Syntrophomonadaceae</taxon>
        <taxon>Syntrophomonas</taxon>
    </lineage>
</organism>
<dbReference type="Pfam" id="PF01979">
    <property type="entry name" value="Amidohydro_1"/>
    <property type="match status" value="1"/>
</dbReference>
<evidence type="ECO:0000256" key="3">
    <source>
        <dbReference type="ARBA" id="ARBA00022833"/>
    </source>
</evidence>
<evidence type="ECO:0000256" key="4">
    <source>
        <dbReference type="HAMAP-Rule" id="MF_01281"/>
    </source>
</evidence>
<dbReference type="GO" id="GO:0050270">
    <property type="term" value="F:S-adenosylhomocysteine deaminase activity"/>
    <property type="evidence" value="ECO:0007669"/>
    <property type="project" value="UniProtKB-UniRule"/>
</dbReference>
<feature type="binding site" evidence="4">
    <location>
        <position position="64"/>
    </location>
    <ligand>
        <name>Zn(2+)</name>
        <dbReference type="ChEBI" id="CHEBI:29105"/>
    </ligand>
</feature>
<comment type="caution">
    <text evidence="4">Lacks conserved residue(s) required for the propagation of feature annotation.</text>
</comment>
<dbReference type="Proteomes" id="UP000263273">
    <property type="component" value="Unassembled WGS sequence"/>
</dbReference>
<keyword evidence="2 4" id="KW-0378">Hydrolase</keyword>
<name>A0A354YUP5_9FIRM</name>
<dbReference type="EMBL" id="DNZF01000086">
    <property type="protein sequence ID" value="HBK53088.1"/>
    <property type="molecule type" value="Genomic_DNA"/>
</dbReference>
<gene>
    <name evidence="4" type="primary">mtaD</name>
    <name evidence="6" type="ORF">DDZ44_04020</name>
</gene>
<reference evidence="6 7" key="1">
    <citation type="journal article" date="2018" name="Nat. Biotechnol.">
        <title>A standardized bacterial taxonomy based on genome phylogeny substantially revises the tree of life.</title>
        <authorList>
            <person name="Parks D.H."/>
            <person name="Chuvochina M."/>
            <person name="Waite D.W."/>
            <person name="Rinke C."/>
            <person name="Skarshewski A."/>
            <person name="Chaumeil P.A."/>
            <person name="Hugenholtz P."/>
        </authorList>
    </citation>
    <scope>NUCLEOTIDE SEQUENCE [LARGE SCALE GENOMIC DNA]</scope>
    <source>
        <strain evidence="6">UBA10948</strain>
    </source>
</reference>
<comment type="function">
    <text evidence="4">Catalyzes the deamination of 5-methylthioadenosine and S-adenosyl-L-homocysteine into 5-methylthioinosine and S-inosyl-L-homocysteine, respectively. Is also able to deaminate adenosine.</text>
</comment>
<evidence type="ECO:0000259" key="5">
    <source>
        <dbReference type="Pfam" id="PF01979"/>
    </source>
</evidence>
<proteinExistence type="inferred from homology"/>
<keyword evidence="1 4" id="KW-0479">Metal-binding</keyword>
<comment type="cofactor">
    <cofactor evidence="4">
        <name>Zn(2+)</name>
        <dbReference type="ChEBI" id="CHEBI:29105"/>
    </cofactor>
    <text evidence="4">Binds 1 zinc ion per subunit.</text>
</comment>
<comment type="catalytic activity">
    <reaction evidence="4">
        <text>S-methyl-5'-thioadenosine + H2O + H(+) = S-methyl-5'-thioinosine + NH4(+)</text>
        <dbReference type="Rhea" id="RHEA:25025"/>
        <dbReference type="ChEBI" id="CHEBI:15377"/>
        <dbReference type="ChEBI" id="CHEBI:15378"/>
        <dbReference type="ChEBI" id="CHEBI:17509"/>
        <dbReference type="ChEBI" id="CHEBI:28938"/>
        <dbReference type="ChEBI" id="CHEBI:48595"/>
        <dbReference type="EC" id="3.5.4.31"/>
    </reaction>
</comment>
<dbReference type="SUPFAM" id="SSF51556">
    <property type="entry name" value="Metallo-dependent hydrolases"/>
    <property type="match status" value="1"/>
</dbReference>
<dbReference type="InterPro" id="IPR011059">
    <property type="entry name" value="Metal-dep_hydrolase_composite"/>
</dbReference>
<dbReference type="GO" id="GO:0090614">
    <property type="term" value="F:5'-methylthioadenosine deaminase activity"/>
    <property type="evidence" value="ECO:0007669"/>
    <property type="project" value="UniProtKB-UniRule"/>
</dbReference>
<dbReference type="InterPro" id="IPR006680">
    <property type="entry name" value="Amidohydro-rel"/>
</dbReference>
<feature type="binding site" evidence="4">
    <location>
        <position position="66"/>
    </location>
    <ligand>
        <name>Zn(2+)</name>
        <dbReference type="ChEBI" id="CHEBI:29105"/>
    </ligand>
</feature>
<dbReference type="Gene3D" id="3.20.20.140">
    <property type="entry name" value="Metal-dependent hydrolases"/>
    <property type="match status" value="1"/>
</dbReference>
<feature type="domain" description="Amidohydrolase-related" evidence="5">
    <location>
        <begin position="55"/>
        <end position="403"/>
    </location>
</feature>
<feature type="binding site" evidence="4">
    <location>
        <position position="299"/>
    </location>
    <ligand>
        <name>substrate</name>
    </ligand>
</feature>
<dbReference type="EC" id="3.5.4.28" evidence="4"/>
<evidence type="ECO:0000256" key="2">
    <source>
        <dbReference type="ARBA" id="ARBA00022801"/>
    </source>
</evidence>
<feature type="binding site" evidence="4">
    <location>
        <position position="93"/>
    </location>
    <ligand>
        <name>substrate</name>
    </ligand>
</feature>
<accession>A0A354YUP5</accession>
<evidence type="ECO:0000313" key="6">
    <source>
        <dbReference type="EMBL" id="HBK53088.1"/>
    </source>
</evidence>
<dbReference type="EC" id="3.5.4.31" evidence="4"/>
<feature type="binding site" evidence="4">
    <location>
        <position position="145"/>
    </location>
    <ligand>
        <name>substrate</name>
    </ligand>
</feature>
<dbReference type="AlphaFoldDB" id="A0A354YUP5"/>